<dbReference type="EMBL" id="KE124952">
    <property type="protein sequence ID" value="EPB74251.1"/>
    <property type="molecule type" value="Genomic_DNA"/>
</dbReference>
<sequence length="179" mass="19416">MKHEYDDGSSPESYLLGYFNSQLELIDQISLPVHTQGTVISYPTYNGNTAMLNYANLVRSANTQIGCALNGCTDSAGNKLRTLYCLLNEPEIFSITGKSPMEQLCIRAQRLIPEVAMGWAASNRLGCAIVKCTTDNVFVGVCRYSPRGNIVNSNVYQVGNPCTVNPGATTCNSSDGLWS</sequence>
<gene>
    <name evidence="1" type="ORF">ANCCEY_06680</name>
</gene>
<evidence type="ECO:0000313" key="2">
    <source>
        <dbReference type="Proteomes" id="UP000054495"/>
    </source>
</evidence>
<accession>A0A0D6LVX1</accession>
<reference evidence="1 2" key="1">
    <citation type="submission" date="2013-05" db="EMBL/GenBank/DDBJ databases">
        <title>Draft genome of the parasitic nematode Anyclostoma ceylanicum.</title>
        <authorList>
            <person name="Mitreva M."/>
        </authorList>
    </citation>
    <scope>NUCLEOTIDE SEQUENCE [LARGE SCALE GENOMIC DNA]</scope>
</reference>
<dbReference type="Proteomes" id="UP000054495">
    <property type="component" value="Unassembled WGS sequence"/>
</dbReference>
<dbReference type="Gene3D" id="3.40.33.10">
    <property type="entry name" value="CAP"/>
    <property type="match status" value="1"/>
</dbReference>
<dbReference type="InterPro" id="IPR035940">
    <property type="entry name" value="CAP_sf"/>
</dbReference>
<evidence type="ECO:0000313" key="1">
    <source>
        <dbReference type="EMBL" id="EPB74251.1"/>
    </source>
</evidence>
<name>A0A0D6LVX1_9BILA</name>
<dbReference type="SUPFAM" id="SSF55797">
    <property type="entry name" value="PR-1-like"/>
    <property type="match status" value="1"/>
</dbReference>
<proteinExistence type="predicted"/>
<protein>
    <recommendedName>
        <fullName evidence="3">SCP domain-containing protein</fullName>
    </recommendedName>
</protein>
<keyword evidence="2" id="KW-1185">Reference proteome</keyword>
<dbReference type="AlphaFoldDB" id="A0A0D6LVX1"/>
<organism evidence="1 2">
    <name type="scientific">Ancylostoma ceylanicum</name>
    <dbReference type="NCBI Taxonomy" id="53326"/>
    <lineage>
        <taxon>Eukaryota</taxon>
        <taxon>Metazoa</taxon>
        <taxon>Ecdysozoa</taxon>
        <taxon>Nematoda</taxon>
        <taxon>Chromadorea</taxon>
        <taxon>Rhabditida</taxon>
        <taxon>Rhabditina</taxon>
        <taxon>Rhabditomorpha</taxon>
        <taxon>Strongyloidea</taxon>
        <taxon>Ancylostomatidae</taxon>
        <taxon>Ancylostomatinae</taxon>
        <taxon>Ancylostoma</taxon>
    </lineage>
</organism>
<evidence type="ECO:0008006" key="3">
    <source>
        <dbReference type="Google" id="ProtNLM"/>
    </source>
</evidence>